<evidence type="ECO:0000313" key="3">
    <source>
        <dbReference type="Proteomes" id="UP000442695"/>
    </source>
</evidence>
<protein>
    <recommendedName>
        <fullName evidence="4">DUF2069 domain-containing protein</fullName>
    </recommendedName>
</protein>
<name>A0A7V8EGC7_PSEPU</name>
<keyword evidence="1" id="KW-1133">Transmembrane helix</keyword>
<keyword evidence="1" id="KW-0812">Transmembrane</keyword>
<dbReference type="RefSeq" id="WP_156859011.1">
    <property type="nucleotide sequence ID" value="NZ_WOWR01000015.1"/>
</dbReference>
<feature type="transmembrane region" description="Helical" evidence="1">
    <location>
        <begin position="94"/>
        <end position="112"/>
    </location>
</feature>
<accession>A0A7V8EGC7</accession>
<gene>
    <name evidence="2" type="ORF">GN299_13565</name>
</gene>
<feature type="transmembrane region" description="Helical" evidence="1">
    <location>
        <begin position="17"/>
        <end position="36"/>
    </location>
</feature>
<evidence type="ECO:0000313" key="2">
    <source>
        <dbReference type="EMBL" id="KAF0254279.1"/>
    </source>
</evidence>
<keyword evidence="1" id="KW-0472">Membrane</keyword>
<comment type="caution">
    <text evidence="2">The sequence shown here is derived from an EMBL/GenBank/DDBJ whole genome shotgun (WGS) entry which is preliminary data.</text>
</comment>
<evidence type="ECO:0008006" key="4">
    <source>
        <dbReference type="Google" id="ProtNLM"/>
    </source>
</evidence>
<dbReference type="EMBL" id="WOWR01000015">
    <property type="protein sequence ID" value="KAF0254279.1"/>
    <property type="molecule type" value="Genomic_DNA"/>
</dbReference>
<evidence type="ECO:0000256" key="1">
    <source>
        <dbReference type="SAM" id="Phobius"/>
    </source>
</evidence>
<reference evidence="2 3" key="1">
    <citation type="submission" date="2019-12" db="EMBL/GenBank/DDBJ databases">
        <authorList>
            <person name="Woiski C."/>
        </authorList>
    </citation>
    <scope>NUCLEOTIDE SEQUENCE [LARGE SCALE GENOMIC DNA]</scope>
    <source>
        <strain evidence="2 3">BOE100</strain>
    </source>
</reference>
<proteinExistence type="predicted"/>
<dbReference type="AlphaFoldDB" id="A0A7V8EGC7"/>
<organism evidence="2 3">
    <name type="scientific">Pseudomonas putida</name>
    <name type="common">Arthrobacter siderocapsulatus</name>
    <dbReference type="NCBI Taxonomy" id="303"/>
    <lineage>
        <taxon>Bacteria</taxon>
        <taxon>Pseudomonadati</taxon>
        <taxon>Pseudomonadota</taxon>
        <taxon>Gammaproteobacteria</taxon>
        <taxon>Pseudomonadales</taxon>
        <taxon>Pseudomonadaceae</taxon>
        <taxon>Pseudomonas</taxon>
    </lineage>
</organism>
<dbReference type="Proteomes" id="UP000442695">
    <property type="component" value="Unassembled WGS sequence"/>
</dbReference>
<sequence length="128" mass="14556">MSSLLQQRIHRLERMRAWTFLSLTAYWVGLIAYFPLAPGETVTSASWKCAIVVALVLPMFISGLKPWIVSLCFYTGFAIQVFASPLNWEAAEVLGNWNVIPLGIFFVVGMAIDTRLLQLTRHENPRWN</sequence>